<comment type="caution">
    <text evidence="5">The sequence shown here is derived from an EMBL/GenBank/DDBJ whole genome shotgun (WGS) entry which is preliminary data.</text>
</comment>
<evidence type="ECO:0000313" key="6">
    <source>
        <dbReference type="Proteomes" id="UP001472677"/>
    </source>
</evidence>
<dbReference type="InterPro" id="IPR042971">
    <property type="entry name" value="LEA_SMP"/>
</dbReference>
<feature type="region of interest" description="Disordered" evidence="3">
    <location>
        <begin position="141"/>
        <end position="194"/>
    </location>
</feature>
<dbReference type="PANTHER" id="PTHR31174">
    <property type="entry name" value="SEED MATURATION FAMILY PROTEIN"/>
    <property type="match status" value="1"/>
</dbReference>
<evidence type="ECO:0000256" key="3">
    <source>
        <dbReference type="SAM" id="MobiDB-lite"/>
    </source>
</evidence>
<feature type="compositionally biased region" description="Low complexity" evidence="3">
    <location>
        <begin position="183"/>
        <end position="194"/>
    </location>
</feature>
<sequence length="194" mass="20077">MAQQQPLKPQEEEIRYGDVIEAPMIQTAESTLLNESVTGQYSQEIPLSSVPYSAYERSGGVGGPGNPITIGEALEATALTAGKKAVDWSDVAAIQAAELRATGLTYILPGGVGAAAESAASLNAKATTEEEKTKLSDILSNATDKLPSDRAATKADAEEVRAAELRNDPALTTHPGAVSASVATAARLNNRTAN</sequence>
<name>A0ABR2DN93_9ROSI</name>
<evidence type="ECO:0000313" key="5">
    <source>
        <dbReference type="EMBL" id="KAK8542347.1"/>
    </source>
</evidence>
<feature type="domain" description="SMP" evidence="4">
    <location>
        <begin position="133"/>
        <end position="191"/>
    </location>
</feature>
<feature type="compositionally biased region" description="Basic and acidic residues" evidence="3">
    <location>
        <begin position="146"/>
        <end position="167"/>
    </location>
</feature>
<dbReference type="Proteomes" id="UP001472677">
    <property type="component" value="Unassembled WGS sequence"/>
</dbReference>
<keyword evidence="6" id="KW-1185">Reference proteome</keyword>
<gene>
    <name evidence="5" type="ORF">V6N12_014947</name>
</gene>
<organism evidence="5 6">
    <name type="scientific">Hibiscus sabdariffa</name>
    <name type="common">roselle</name>
    <dbReference type="NCBI Taxonomy" id="183260"/>
    <lineage>
        <taxon>Eukaryota</taxon>
        <taxon>Viridiplantae</taxon>
        <taxon>Streptophyta</taxon>
        <taxon>Embryophyta</taxon>
        <taxon>Tracheophyta</taxon>
        <taxon>Spermatophyta</taxon>
        <taxon>Magnoliopsida</taxon>
        <taxon>eudicotyledons</taxon>
        <taxon>Gunneridae</taxon>
        <taxon>Pentapetalae</taxon>
        <taxon>rosids</taxon>
        <taxon>malvids</taxon>
        <taxon>Malvales</taxon>
        <taxon>Malvaceae</taxon>
        <taxon>Malvoideae</taxon>
        <taxon>Hibiscus</taxon>
    </lineage>
</organism>
<evidence type="ECO:0000256" key="2">
    <source>
        <dbReference type="ARBA" id="ARBA00022737"/>
    </source>
</evidence>
<evidence type="ECO:0000259" key="4">
    <source>
        <dbReference type="Pfam" id="PF04927"/>
    </source>
</evidence>
<evidence type="ECO:0000256" key="1">
    <source>
        <dbReference type="ARBA" id="ARBA00010733"/>
    </source>
</evidence>
<keyword evidence="2" id="KW-0677">Repeat</keyword>
<dbReference type="PANTHER" id="PTHR31174:SF34">
    <property type="entry name" value="LATE EMBRYOGENESIS ABUNDANT PROTEIN 47"/>
    <property type="match status" value="1"/>
</dbReference>
<comment type="similarity">
    <text evidence="1">Belongs to the LEA type SMP family.</text>
</comment>
<dbReference type="Pfam" id="PF04927">
    <property type="entry name" value="SMP"/>
    <property type="match status" value="2"/>
</dbReference>
<dbReference type="InterPro" id="IPR007011">
    <property type="entry name" value="LEA_SMP_dom"/>
</dbReference>
<dbReference type="EMBL" id="JBBPBM010000024">
    <property type="protein sequence ID" value="KAK8542347.1"/>
    <property type="molecule type" value="Genomic_DNA"/>
</dbReference>
<protein>
    <recommendedName>
        <fullName evidence="4">SMP domain-containing protein</fullName>
    </recommendedName>
</protein>
<feature type="domain" description="SMP" evidence="4">
    <location>
        <begin position="68"/>
        <end position="125"/>
    </location>
</feature>
<accession>A0ABR2DN93</accession>
<proteinExistence type="inferred from homology"/>
<reference evidence="5 6" key="1">
    <citation type="journal article" date="2024" name="G3 (Bethesda)">
        <title>Genome assembly of Hibiscus sabdariffa L. provides insights into metabolisms of medicinal natural products.</title>
        <authorList>
            <person name="Kim T."/>
        </authorList>
    </citation>
    <scope>NUCLEOTIDE SEQUENCE [LARGE SCALE GENOMIC DNA]</scope>
    <source>
        <strain evidence="5">TK-2024</strain>
        <tissue evidence="5">Old leaves</tissue>
    </source>
</reference>